<name>A0A1Q4I2W8_9MYCO</name>
<evidence type="ECO:0000313" key="5">
    <source>
        <dbReference type="Proteomes" id="UP000186438"/>
    </source>
</evidence>
<dbReference type="EMBL" id="MPNT01000001">
    <property type="protein sequence ID" value="OJZ76319.1"/>
    <property type="molecule type" value="Genomic_DNA"/>
</dbReference>
<dbReference type="Proteomes" id="UP000186438">
    <property type="component" value="Unassembled WGS sequence"/>
</dbReference>
<dbReference type="InterPro" id="IPR052336">
    <property type="entry name" value="MlaD_Phospholipid_Transporter"/>
</dbReference>
<organism evidence="4 5">
    <name type="scientific">Mycobacterium paraffinicum</name>
    <dbReference type="NCBI Taxonomy" id="53378"/>
    <lineage>
        <taxon>Bacteria</taxon>
        <taxon>Bacillati</taxon>
        <taxon>Actinomycetota</taxon>
        <taxon>Actinomycetes</taxon>
        <taxon>Mycobacteriales</taxon>
        <taxon>Mycobacteriaceae</taxon>
        <taxon>Mycobacterium</taxon>
    </lineage>
</organism>
<dbReference type="NCBIfam" id="TIGR00996">
    <property type="entry name" value="Mtu_fam_mce"/>
    <property type="match status" value="1"/>
</dbReference>
<gene>
    <name evidence="4" type="ORF">BRW65_00085</name>
</gene>
<feature type="compositionally biased region" description="Low complexity" evidence="1">
    <location>
        <begin position="427"/>
        <end position="438"/>
    </location>
</feature>
<dbReference type="InterPro" id="IPR024516">
    <property type="entry name" value="Mce_C"/>
</dbReference>
<dbReference type="InterPro" id="IPR005693">
    <property type="entry name" value="Mce"/>
</dbReference>
<reference evidence="4 5" key="1">
    <citation type="submission" date="2016-11" db="EMBL/GenBank/DDBJ databases">
        <title>Genome sequences of unsequenced Mycobacteria.</title>
        <authorList>
            <person name="Greninger A.L."/>
            <person name="Fang F."/>
            <person name="Jerome K.R."/>
        </authorList>
    </citation>
    <scope>NUCLEOTIDE SEQUENCE [LARGE SCALE GENOMIC DNA]</scope>
    <source>
        <strain evidence="4 5">M11</strain>
    </source>
</reference>
<dbReference type="GO" id="GO:0005576">
    <property type="term" value="C:extracellular region"/>
    <property type="evidence" value="ECO:0007669"/>
    <property type="project" value="TreeGrafter"/>
</dbReference>
<dbReference type="PANTHER" id="PTHR33371:SF19">
    <property type="entry name" value="MCE-FAMILY PROTEIN MCE4A"/>
    <property type="match status" value="1"/>
</dbReference>
<comment type="caution">
    <text evidence="4">The sequence shown here is derived from an EMBL/GenBank/DDBJ whole genome shotgun (WGS) entry which is preliminary data.</text>
</comment>
<feature type="region of interest" description="Disordered" evidence="1">
    <location>
        <begin position="405"/>
        <end position="473"/>
    </location>
</feature>
<feature type="compositionally biased region" description="Pro residues" evidence="1">
    <location>
        <begin position="411"/>
        <end position="426"/>
    </location>
</feature>
<protein>
    <submittedName>
        <fullName evidence="4">MCE-family protein MCE3A</fullName>
    </submittedName>
</protein>
<evidence type="ECO:0000313" key="4">
    <source>
        <dbReference type="EMBL" id="OJZ76319.1"/>
    </source>
</evidence>
<evidence type="ECO:0000259" key="3">
    <source>
        <dbReference type="Pfam" id="PF11887"/>
    </source>
</evidence>
<dbReference type="OrthoDB" id="3460188at2"/>
<dbReference type="Pfam" id="PF02470">
    <property type="entry name" value="MlaD"/>
    <property type="match status" value="1"/>
</dbReference>
<feature type="compositionally biased region" description="Pro residues" evidence="1">
    <location>
        <begin position="439"/>
        <end position="460"/>
    </location>
</feature>
<evidence type="ECO:0000259" key="2">
    <source>
        <dbReference type="Pfam" id="PF02470"/>
    </source>
</evidence>
<accession>A0A1Q4I2W8</accession>
<feature type="domain" description="Mammalian cell entry C-terminal" evidence="3">
    <location>
        <begin position="127"/>
        <end position="346"/>
    </location>
</feature>
<dbReference type="GO" id="GO:0051701">
    <property type="term" value="P:biological process involved in interaction with host"/>
    <property type="evidence" value="ECO:0007669"/>
    <property type="project" value="TreeGrafter"/>
</dbReference>
<feature type="compositionally biased region" description="Low complexity" evidence="1">
    <location>
        <begin position="461"/>
        <end position="473"/>
    </location>
</feature>
<dbReference type="InterPro" id="IPR003399">
    <property type="entry name" value="Mce/MlaD"/>
</dbReference>
<dbReference type="PANTHER" id="PTHR33371">
    <property type="entry name" value="INTERMEMBRANE PHOSPHOLIPID TRANSPORT SYSTEM BINDING PROTEIN MLAD-RELATED"/>
    <property type="match status" value="1"/>
</dbReference>
<keyword evidence="5" id="KW-1185">Reference proteome</keyword>
<feature type="domain" description="Mce/MlaD" evidence="2">
    <location>
        <begin position="45"/>
        <end position="121"/>
    </location>
</feature>
<sequence length="473" mass="49484">MSGTRRRRSGTHRIPAEWLAVLLVVLVVAGMALALGAFNRSFTPTVPVTLVSDRSGLVMEPNAKVKMRGVMVGQVATVSSGVNNASLRLDLDPDQIRYIPANVGARIEATSLFGAKFVDLVYPDNPSPRRLTAGAMLRSQNVAIEVNTVFQNLVSLIKQLDPAKLNSVLSAVAEGVRGQGERIGQSITDTNEVLQALNPRAETFRADWHAVAAVGDTYSAAARHIIDTLAAATVTSATVTSQAAQLDALLLSLAGLSRAGIDVLGPTKDNLIKAINLLEPTTDLLMDYNPELTCMLVGADKLLESHVPMLGGANGKSLVMDAALMLGDDPYKFPDNLPVINAKGGPGGKPGCGSLPDVAKNWPVRYLVTDTGYGTGLDIRPNPGIGFPGWSNYFPVTKAVPEPPRIRYPGGPAPGPIPYPGAPPYGAPQYAPDGTPLYPGVPPPPSPPDGGHPPSEPSSAPPASESPPAAVTH</sequence>
<dbReference type="AlphaFoldDB" id="A0A1Q4I2W8"/>
<evidence type="ECO:0000256" key="1">
    <source>
        <dbReference type="SAM" id="MobiDB-lite"/>
    </source>
</evidence>
<dbReference type="STRING" id="53378.BRW65_00085"/>
<proteinExistence type="predicted"/>
<dbReference type="Pfam" id="PF11887">
    <property type="entry name" value="Mce4_CUP1"/>
    <property type="match status" value="1"/>
</dbReference>